<keyword evidence="5" id="KW-1185">Reference proteome</keyword>
<feature type="transmembrane region" description="Helical" evidence="3">
    <location>
        <begin position="378"/>
        <end position="400"/>
    </location>
</feature>
<keyword evidence="3" id="KW-0812">Transmembrane</keyword>
<evidence type="ECO:0000256" key="1">
    <source>
        <dbReference type="ARBA" id="ARBA00022441"/>
    </source>
</evidence>
<keyword evidence="2" id="KW-0677">Repeat</keyword>
<evidence type="ECO:0000313" key="5">
    <source>
        <dbReference type="Proteomes" id="UP000265703"/>
    </source>
</evidence>
<accession>A0A397SVC1</accession>
<keyword evidence="1" id="KW-0880">Kelch repeat</keyword>
<dbReference type="AlphaFoldDB" id="A0A397SVC1"/>
<dbReference type="Proteomes" id="UP000265703">
    <property type="component" value="Unassembled WGS sequence"/>
</dbReference>
<dbReference type="EMBL" id="QKYT01000240">
    <property type="protein sequence ID" value="RIA88919.1"/>
    <property type="molecule type" value="Genomic_DNA"/>
</dbReference>
<reference evidence="4 5" key="1">
    <citation type="submission" date="2018-06" db="EMBL/GenBank/DDBJ databases">
        <title>Comparative genomics reveals the genomic features of Rhizophagus irregularis, R. cerebriforme, R. diaphanum and Gigaspora rosea, and their symbiotic lifestyle signature.</title>
        <authorList>
            <person name="Morin E."/>
            <person name="San Clemente H."/>
            <person name="Chen E.C.H."/>
            <person name="De La Providencia I."/>
            <person name="Hainaut M."/>
            <person name="Kuo A."/>
            <person name="Kohler A."/>
            <person name="Murat C."/>
            <person name="Tang N."/>
            <person name="Roy S."/>
            <person name="Loubradou J."/>
            <person name="Henrissat B."/>
            <person name="Grigoriev I.V."/>
            <person name="Corradi N."/>
            <person name="Roux C."/>
            <person name="Martin F.M."/>
        </authorList>
    </citation>
    <scope>NUCLEOTIDE SEQUENCE [LARGE SCALE GENOMIC DNA]</scope>
    <source>
        <strain evidence="4 5">DAOM 227022</strain>
    </source>
</reference>
<sequence>MHWNLIFFRMFRYPIFFIFLSQFATIVNSYALLSRGDHTANYVNDKIYFLGGHTNERPFTNDFFYLDVSKPFSTFLDLPIVDLTNITYVPKHARATSTICGLKKDTIFIFGGDIENFNDDTTPLVFAFNTNNPEWSYANIGGIKPIRRRYSADICDKNAKMYIFGGTTANTVPPFTYRNDFDILDTMINPFIWKLGSDLNIPPPMDIATATLLPDGRIVYLGGYKPSEFIPMTKIYLYDTIEGKWSIMYTNGTPPTARGFHTSVLTTDGRIIVYGGLDPKPVPDIVLVLDTTIQPFRWSIPSFSFIPTSVPYIGHTATLVGNYMIVAFGLFYNGAEEILSNKILLLDVGDKNDYKWVVDFTPNITIPKDTAPTHSGKITIIGLMIFCFFVFVFGFIFKLITWYYNEIIRDPAATPLIE</sequence>
<keyword evidence="3" id="KW-1133">Transmembrane helix</keyword>
<keyword evidence="3" id="KW-0472">Membrane</keyword>
<dbReference type="Gene3D" id="2.120.10.80">
    <property type="entry name" value="Kelch-type beta propeller"/>
    <property type="match status" value="2"/>
</dbReference>
<dbReference type="PANTHER" id="PTHR46093">
    <property type="entry name" value="ACYL-COA-BINDING DOMAIN-CONTAINING PROTEIN 5"/>
    <property type="match status" value="1"/>
</dbReference>
<evidence type="ECO:0008006" key="6">
    <source>
        <dbReference type="Google" id="ProtNLM"/>
    </source>
</evidence>
<comment type="caution">
    <text evidence="4">The sequence shown here is derived from an EMBL/GenBank/DDBJ whole genome shotgun (WGS) entry which is preliminary data.</text>
</comment>
<protein>
    <recommendedName>
        <fullName evidence="6">Galactose oxidase</fullName>
    </recommendedName>
</protein>
<evidence type="ECO:0000313" key="4">
    <source>
        <dbReference type="EMBL" id="RIA88919.1"/>
    </source>
</evidence>
<organism evidence="4 5">
    <name type="scientific">Glomus cerebriforme</name>
    <dbReference type="NCBI Taxonomy" id="658196"/>
    <lineage>
        <taxon>Eukaryota</taxon>
        <taxon>Fungi</taxon>
        <taxon>Fungi incertae sedis</taxon>
        <taxon>Mucoromycota</taxon>
        <taxon>Glomeromycotina</taxon>
        <taxon>Glomeromycetes</taxon>
        <taxon>Glomerales</taxon>
        <taxon>Glomeraceae</taxon>
        <taxon>Glomus</taxon>
    </lineage>
</organism>
<name>A0A397SVC1_9GLOM</name>
<dbReference type="OrthoDB" id="432528at2759"/>
<proteinExistence type="predicted"/>
<gene>
    <name evidence="4" type="ORF">C1645_806538</name>
</gene>
<evidence type="ECO:0000256" key="2">
    <source>
        <dbReference type="ARBA" id="ARBA00022737"/>
    </source>
</evidence>
<dbReference type="SUPFAM" id="SSF117281">
    <property type="entry name" value="Kelch motif"/>
    <property type="match status" value="1"/>
</dbReference>
<dbReference type="Pfam" id="PF24681">
    <property type="entry name" value="Kelch_KLHDC2_KLHL20_DRC7"/>
    <property type="match status" value="1"/>
</dbReference>
<dbReference type="InterPro" id="IPR015915">
    <property type="entry name" value="Kelch-typ_b-propeller"/>
</dbReference>
<evidence type="ECO:0000256" key="3">
    <source>
        <dbReference type="SAM" id="Phobius"/>
    </source>
</evidence>
<dbReference type="PANTHER" id="PTHR46093:SF3">
    <property type="entry name" value="ACYL-COA-BINDING DOMAIN-CONTAINING PROTEIN 4"/>
    <property type="match status" value="1"/>
</dbReference>